<dbReference type="Pfam" id="PF13901">
    <property type="entry name" value="RH_dom"/>
    <property type="match status" value="1"/>
</dbReference>
<accession>A0A177B3Z6</accession>
<dbReference type="InterPro" id="IPR025258">
    <property type="entry name" value="RH_dom"/>
</dbReference>
<keyword evidence="2" id="KW-0677">Repeat</keyword>
<dbReference type="SUPFAM" id="SSF57889">
    <property type="entry name" value="Cysteine-rich domain"/>
    <property type="match status" value="1"/>
</dbReference>
<evidence type="ECO:0000313" key="8">
    <source>
        <dbReference type="EMBL" id="OAF68343.1"/>
    </source>
</evidence>
<keyword evidence="1" id="KW-0479">Metal-binding</keyword>
<dbReference type="InterPro" id="IPR002219">
    <property type="entry name" value="PKC_DAG/PE"/>
</dbReference>
<evidence type="ECO:0000256" key="3">
    <source>
        <dbReference type="ARBA" id="ARBA00022771"/>
    </source>
</evidence>
<dbReference type="SMART" id="SM01175">
    <property type="entry name" value="DUF4206"/>
    <property type="match status" value="1"/>
</dbReference>
<keyword evidence="9" id="KW-1185">Reference proteome</keyword>
<dbReference type="InterPro" id="IPR051366">
    <property type="entry name" value="DEF8"/>
</dbReference>
<evidence type="ECO:0000256" key="2">
    <source>
        <dbReference type="ARBA" id="ARBA00022737"/>
    </source>
</evidence>
<dbReference type="EMBL" id="LWCA01000463">
    <property type="protein sequence ID" value="OAF68343.1"/>
    <property type="molecule type" value="Genomic_DNA"/>
</dbReference>
<evidence type="ECO:0000259" key="7">
    <source>
        <dbReference type="PROSITE" id="PS50081"/>
    </source>
</evidence>
<protein>
    <submittedName>
        <fullName evidence="8">Differentially expressed in FDCP 8</fullName>
    </submittedName>
</protein>
<dbReference type="PROSITE" id="PS00479">
    <property type="entry name" value="ZF_DAG_PE_1"/>
    <property type="match status" value="1"/>
</dbReference>
<gene>
    <name evidence="8" type="ORF">A3Q56_03919</name>
</gene>
<dbReference type="InterPro" id="IPR046349">
    <property type="entry name" value="C1-like_sf"/>
</dbReference>
<dbReference type="PROSITE" id="PS50081">
    <property type="entry name" value="ZF_DAG_PE_2"/>
    <property type="match status" value="1"/>
</dbReference>
<feature type="region of interest" description="Disordered" evidence="6">
    <location>
        <begin position="542"/>
        <end position="567"/>
    </location>
</feature>
<reference evidence="8 9" key="1">
    <citation type="submission" date="2016-04" db="EMBL/GenBank/DDBJ databases">
        <title>The genome of Intoshia linei affirms orthonectids as highly simplified spiralians.</title>
        <authorList>
            <person name="Mikhailov K.V."/>
            <person name="Slusarev G.S."/>
            <person name="Nikitin M.A."/>
            <person name="Logacheva M.D."/>
            <person name="Penin A."/>
            <person name="Aleoshin V."/>
            <person name="Panchin Y.V."/>
        </authorList>
    </citation>
    <scope>NUCLEOTIDE SEQUENCE [LARGE SCALE GENOMIC DNA]</scope>
    <source>
        <strain evidence="8">Intl2013</strain>
        <tissue evidence="8">Whole animal</tissue>
    </source>
</reference>
<keyword evidence="4" id="KW-0862">Zinc</keyword>
<name>A0A177B3Z6_9BILA</name>
<dbReference type="AlphaFoldDB" id="A0A177B3Z6"/>
<organism evidence="8 9">
    <name type="scientific">Intoshia linei</name>
    <dbReference type="NCBI Taxonomy" id="1819745"/>
    <lineage>
        <taxon>Eukaryota</taxon>
        <taxon>Metazoa</taxon>
        <taxon>Spiralia</taxon>
        <taxon>Lophotrochozoa</taxon>
        <taxon>Mesozoa</taxon>
        <taxon>Orthonectida</taxon>
        <taxon>Rhopaluridae</taxon>
        <taxon>Intoshia</taxon>
    </lineage>
</organism>
<feature type="compositionally biased region" description="Basic and acidic residues" evidence="6">
    <location>
        <begin position="542"/>
        <end position="551"/>
    </location>
</feature>
<feature type="domain" description="Phorbol-ester/DAG-type" evidence="7">
    <location>
        <begin position="243"/>
        <end position="293"/>
    </location>
</feature>
<comment type="similarity">
    <text evidence="5">Belongs to the DEF8 family.</text>
</comment>
<dbReference type="Proteomes" id="UP000078046">
    <property type="component" value="Unassembled WGS sequence"/>
</dbReference>
<dbReference type="SMART" id="SM00109">
    <property type="entry name" value="C1"/>
    <property type="match status" value="1"/>
</dbReference>
<keyword evidence="3" id="KW-0863">Zinc-finger</keyword>
<sequence length="567" mass="66270">MKDIAIIEMNNGENVIPVRDVTKKELKITTKFAHVNISGNLIESKDSDKSLGEFDSIPDGFHFSCPTNCNDLPIKKKIRHSKSCSEIGPSNSNVKFSTYLDKFKTSHSYDDSSVPKSGVFNSIIKLGSLLLPKNMKITKTKMEKPLNDQMTFYAECKRNKLKKSDLVLHENHYYNNFINIPCLKLDNIQIAIKKFQHLIIQYTAGTEHHTYLVNKIVQLRLRKAHLKSEMNEYEHQDVQSINGHLMKIKCKNRTIYCDSCVKHIWRMFDTLYECTACGFSCHKNCLVNIFRSCPRIEIGKNPTYIYKIFPEYSLRSQNYQCYECKKRIDYNSNSLPIQCDYSGKYFCYNCHWNDKAIIPARVLSGWDFTPKPVCRWSFSFLKFMSKKPIIDIRLVNPMLFSFVHSLGHIREMRIKILQMKRYLLECDSAISENILHLLDSRQHFVDDPYNYTMIDIIDTKYNILEPFLEGIFDKFIKHIKVDCLLCKGKGYVCEICSSEEIIYPFGDDVTSCEKCYSLYHTYCYDKTVEQCPRCMRRLSRKRRDDKLESKSKKSSKTKSSTSTITEL</sequence>
<dbReference type="PANTHER" id="PTHR12326">
    <property type="entry name" value="PLECKSTRIN HOMOLOGY DOMAIN CONTAINING PROTEIN"/>
    <property type="match status" value="1"/>
</dbReference>
<feature type="compositionally biased region" description="Low complexity" evidence="6">
    <location>
        <begin position="557"/>
        <end position="567"/>
    </location>
</feature>
<proteinExistence type="inferred from homology"/>
<evidence type="ECO:0000256" key="5">
    <source>
        <dbReference type="ARBA" id="ARBA00029450"/>
    </source>
</evidence>
<dbReference type="GO" id="GO:0008270">
    <property type="term" value="F:zinc ion binding"/>
    <property type="evidence" value="ECO:0007669"/>
    <property type="project" value="UniProtKB-KW"/>
</dbReference>
<dbReference type="Gene3D" id="3.30.60.20">
    <property type="match status" value="1"/>
</dbReference>
<comment type="caution">
    <text evidence="8">The sequence shown here is derived from an EMBL/GenBank/DDBJ whole genome shotgun (WGS) entry which is preliminary data.</text>
</comment>
<dbReference type="PANTHER" id="PTHR12326:SF3">
    <property type="entry name" value="DIFFERENTIALLY EXPRESSED IN FDCP 8 HOMOLOG"/>
    <property type="match status" value="1"/>
</dbReference>
<evidence type="ECO:0000313" key="9">
    <source>
        <dbReference type="Proteomes" id="UP000078046"/>
    </source>
</evidence>
<evidence type="ECO:0000256" key="1">
    <source>
        <dbReference type="ARBA" id="ARBA00022723"/>
    </source>
</evidence>
<dbReference type="CDD" id="cd20819">
    <property type="entry name" value="C1_DEF8"/>
    <property type="match status" value="1"/>
</dbReference>
<dbReference type="InterPro" id="IPR047983">
    <property type="entry name" value="DEF8_C1"/>
</dbReference>
<dbReference type="OrthoDB" id="1918044at2759"/>
<evidence type="ECO:0000256" key="6">
    <source>
        <dbReference type="SAM" id="MobiDB-lite"/>
    </source>
</evidence>
<evidence type="ECO:0000256" key="4">
    <source>
        <dbReference type="ARBA" id="ARBA00022833"/>
    </source>
</evidence>